<sequence>MRPSSLLLAGTIDRAGAVKEAFQFAWDGYFKYAYPNDELRPVSNTYSNSRNGWGASAVDSLSTACIMRLPEVIDTILKHVSEVNFSRTGDLVNLFETTIRYLGGLLSGYDLLTGPLSDLCLDQELVNGLLDQAQNLADILSVAFRTRTGIPFNRLNITDNGLVGDGTNHIATIGTLVLEWTRLSDILGDPKYGSLAEKAESYLLDPQPPAGEPFPGLIGTTVNISTGEIMESSGSWGGGDDSFYEYLIKMYTYDPQRFSVYRDRWILAVDSTITYLQSHPSSRPDLTFVAAFHGTTPINSSSHLACFHGGNFILGGLVLNRTAYIDFGLKLVNGCHQTYVATATRIGPEGFSWDTSAILKPKDEDFKTHGFYITGGSYALRPEVIESYYYAYRATGDQQYQEWAWDAFVAINATTRTASGFSSISDVDVPGGGKKLDMQESFLFAEVFKYAYLIFAEDDEWQVPKNGKNTWVFNTEAHPLRAGIRGYHQ</sequence>
<feature type="binding site" evidence="12">
    <location>
        <position position="475"/>
    </location>
    <ligand>
        <name>Ca(2+)</name>
        <dbReference type="ChEBI" id="CHEBI:29108"/>
    </ligand>
</feature>
<protein>
    <recommendedName>
        <fullName evidence="14">alpha-1,2-Mannosidase</fullName>
        <ecNumber evidence="14">3.2.1.-</ecNumber>
    </recommendedName>
</protein>
<feature type="active site" evidence="11">
    <location>
        <position position="383"/>
    </location>
</feature>
<dbReference type="InterPro" id="IPR050749">
    <property type="entry name" value="Glycosyl_Hydrolase_47"/>
</dbReference>
<dbReference type="GeneID" id="54423072"/>
<dbReference type="GO" id="GO:0005783">
    <property type="term" value="C:endoplasmic reticulum"/>
    <property type="evidence" value="ECO:0007669"/>
    <property type="project" value="TreeGrafter"/>
</dbReference>
<comment type="cofactor">
    <cofactor evidence="1 12">
        <name>Ca(2+)</name>
        <dbReference type="ChEBI" id="CHEBI:29108"/>
    </cofactor>
</comment>
<keyword evidence="16" id="KW-1185">Reference proteome</keyword>
<evidence type="ECO:0000256" key="6">
    <source>
        <dbReference type="ARBA" id="ARBA00023157"/>
    </source>
</evidence>
<keyword evidence="12" id="KW-0106">Calcium</keyword>
<gene>
    <name evidence="15 17" type="ORF">P152DRAFT_506845</name>
</gene>
<dbReference type="Gene3D" id="1.50.10.10">
    <property type="match status" value="1"/>
</dbReference>
<dbReference type="UniPathway" id="UPA00378"/>
<comment type="similarity">
    <text evidence="3 14">Belongs to the glycosyl hydrolase 47 family.</text>
</comment>
<evidence type="ECO:0000256" key="13">
    <source>
        <dbReference type="PIRSR" id="PIRSR601382-3"/>
    </source>
</evidence>
<evidence type="ECO:0000256" key="12">
    <source>
        <dbReference type="PIRSR" id="PIRSR601382-2"/>
    </source>
</evidence>
<feature type="active site" description="Proton donor" evidence="11">
    <location>
        <position position="349"/>
    </location>
</feature>
<keyword evidence="4" id="KW-0732">Signal</keyword>
<dbReference type="EC" id="3.2.1.-" evidence="14"/>
<dbReference type="Pfam" id="PF01532">
    <property type="entry name" value="Glyco_hydro_47"/>
    <property type="match status" value="1"/>
</dbReference>
<comment type="catalytic activity">
    <reaction evidence="9">
        <text>N(4)-(alpha-D-Man-(1-&gt;2)-alpha-D-Man-(1-&gt;2)-alpha-D-Man-(1-&gt;3)-[alpha-D-Man-(1-&gt;3)-[alpha-D-Man-(1-&gt;2)-alpha-D-Man-(1-&gt;6)]-alpha-D-Man-(1-&gt;6)]-beta-D-Man-(1-&gt;4)-beta-D-GlcNAc-(1-&gt;4)-beta-D-GlcNAc)-L-asparaginyl-[protein] (N-glucan mannose isomer 8A1,2,3B1,3) + 3 H2O = N(4)-(alpha-D-Man-(1-&gt;3)-[alpha-D-Man-(1-&gt;3)-[alpha-D-Man-(1-&gt;6)]-alpha-D-Man-(1-&gt;6)]-beta-D-Man-(1-&gt;4)-beta-D-GlcNAc-(1-&gt;4)-beta-D-GlcNAc)-L-asparaginyl-[protein] (N-glucan mannose isomer 5A1,2) + 3 beta-D-mannose</text>
        <dbReference type="Rhea" id="RHEA:56028"/>
        <dbReference type="Rhea" id="RHEA-COMP:14358"/>
        <dbReference type="Rhea" id="RHEA-COMP:14367"/>
        <dbReference type="ChEBI" id="CHEBI:15377"/>
        <dbReference type="ChEBI" id="CHEBI:28563"/>
        <dbReference type="ChEBI" id="CHEBI:59087"/>
        <dbReference type="ChEBI" id="CHEBI:60628"/>
        <dbReference type="EC" id="3.2.1.113"/>
    </reaction>
</comment>
<keyword evidence="12" id="KW-0479">Metal-binding</keyword>
<dbReference type="GO" id="GO:0005975">
    <property type="term" value="P:carbohydrate metabolic process"/>
    <property type="evidence" value="ECO:0007669"/>
    <property type="project" value="InterPro"/>
</dbReference>
<evidence type="ECO:0000256" key="7">
    <source>
        <dbReference type="ARBA" id="ARBA00023180"/>
    </source>
</evidence>
<evidence type="ECO:0000256" key="11">
    <source>
        <dbReference type="PIRSR" id="PIRSR601382-1"/>
    </source>
</evidence>
<evidence type="ECO:0000256" key="8">
    <source>
        <dbReference type="ARBA" id="ARBA00023295"/>
    </source>
</evidence>
<name>A0A6G1G5F2_9PEZI</name>
<keyword evidence="5 14" id="KW-0378">Hydrolase</keyword>
<dbReference type="PRINTS" id="PR00747">
    <property type="entry name" value="GLYHDRLASE47"/>
</dbReference>
<dbReference type="PANTHER" id="PTHR11742">
    <property type="entry name" value="MANNOSYL-OLIGOSACCHARIDE ALPHA-1,2-MANNOSIDASE-RELATED"/>
    <property type="match status" value="1"/>
</dbReference>
<dbReference type="RefSeq" id="XP_033534802.1">
    <property type="nucleotide sequence ID" value="XM_033682502.1"/>
</dbReference>
<dbReference type="FunFam" id="1.50.10.10:FF:000047">
    <property type="entry name" value="Mannosyl-oligosaccharide alpha-1,2-mannosidase"/>
    <property type="match status" value="1"/>
</dbReference>
<dbReference type="InterPro" id="IPR001382">
    <property type="entry name" value="Glyco_hydro_47"/>
</dbReference>
<reference evidence="15 17" key="1">
    <citation type="submission" date="2020-01" db="EMBL/GenBank/DDBJ databases">
        <authorList>
            <consortium name="DOE Joint Genome Institute"/>
            <person name="Haridas S."/>
            <person name="Albert R."/>
            <person name="Binder M."/>
            <person name="Bloem J."/>
            <person name="Labutti K."/>
            <person name="Salamov A."/>
            <person name="Andreopoulos B."/>
            <person name="Baker S.E."/>
            <person name="Barry K."/>
            <person name="Bills G."/>
            <person name="Bluhm B.H."/>
            <person name="Cannon C."/>
            <person name="Castanera R."/>
            <person name="Culley D.E."/>
            <person name="Daum C."/>
            <person name="Ezra D."/>
            <person name="Gonzalez J.B."/>
            <person name="Henrissat B."/>
            <person name="Kuo A."/>
            <person name="Liang C."/>
            <person name="Lipzen A."/>
            <person name="Lutzoni F."/>
            <person name="Magnuson J."/>
            <person name="Mondo S."/>
            <person name="Nolan M."/>
            <person name="Ohm R."/>
            <person name="Pangilinan J."/>
            <person name="Park H.-J."/>
            <person name="Ramirez L."/>
            <person name="Alfaro M."/>
            <person name="Sun H."/>
            <person name="Tritt A."/>
            <person name="Yoshinaga Y."/>
            <person name="Zwiers L.-H."/>
            <person name="Turgeon B.G."/>
            <person name="Goodwin S.B."/>
            <person name="Spatafora J.W."/>
            <person name="Crous P.W."/>
            <person name="Grigoriev I.V."/>
        </authorList>
    </citation>
    <scope>NUCLEOTIDE SEQUENCE</scope>
    <source>
        <strain evidence="15 17">CBS 781.70</strain>
    </source>
</reference>
<comment type="catalytic activity">
    <reaction evidence="10">
        <text>N(4)-(alpha-D-Man-(1-&gt;2)-alpha-D-Man-(1-&gt;2)-alpha-D-Man-(1-&gt;3)-[alpha-D-Man-(1-&gt;2)-alpha-D-Man-(1-&gt;3)-[alpha-D-Man-(1-&gt;2)-alpha-D-Man-(1-&gt;6)]-alpha-D-Man-(1-&gt;6)]-beta-D-Man-(1-&gt;4)-beta-D-GlcNAc-(1-&gt;4)-beta-D-GlcNAc)-L-asparaginyl-[protein] (N-glucan mannose isomer 9A1,2,3B1,2,3) + 4 H2O = N(4)-(alpha-D-Man-(1-&gt;3)-[alpha-D-Man-(1-&gt;3)-[alpha-D-Man-(1-&gt;6)]-alpha-D-Man-(1-&gt;6)]-beta-D-Man-(1-&gt;4)-beta-D-GlcNAc-(1-&gt;4)-beta-D-GlcNAc)-L-asparaginyl-[protein] (N-glucan mannose isomer 5A1,2) + 4 beta-D-mannose</text>
        <dbReference type="Rhea" id="RHEA:56008"/>
        <dbReference type="Rhea" id="RHEA-COMP:14356"/>
        <dbReference type="Rhea" id="RHEA-COMP:14367"/>
        <dbReference type="ChEBI" id="CHEBI:15377"/>
        <dbReference type="ChEBI" id="CHEBI:28563"/>
        <dbReference type="ChEBI" id="CHEBI:59087"/>
        <dbReference type="ChEBI" id="CHEBI:139493"/>
        <dbReference type="EC" id="3.2.1.113"/>
    </reaction>
</comment>
<evidence type="ECO:0000313" key="17">
    <source>
        <dbReference type="RefSeq" id="XP_033534802.1"/>
    </source>
</evidence>
<organism evidence="15">
    <name type="scientific">Eremomyces bilateralis CBS 781.70</name>
    <dbReference type="NCBI Taxonomy" id="1392243"/>
    <lineage>
        <taxon>Eukaryota</taxon>
        <taxon>Fungi</taxon>
        <taxon>Dikarya</taxon>
        <taxon>Ascomycota</taxon>
        <taxon>Pezizomycotina</taxon>
        <taxon>Dothideomycetes</taxon>
        <taxon>Dothideomycetes incertae sedis</taxon>
        <taxon>Eremomycetales</taxon>
        <taxon>Eremomycetaceae</taxon>
        <taxon>Eremomyces</taxon>
    </lineage>
</organism>
<evidence type="ECO:0000256" key="14">
    <source>
        <dbReference type="RuleBase" id="RU361193"/>
    </source>
</evidence>
<dbReference type="GO" id="GO:0004571">
    <property type="term" value="F:mannosyl-oligosaccharide 1,2-alpha-mannosidase activity"/>
    <property type="evidence" value="ECO:0007669"/>
    <property type="project" value="UniProtKB-EC"/>
</dbReference>
<evidence type="ECO:0000313" key="15">
    <source>
        <dbReference type="EMBL" id="KAF1813171.1"/>
    </source>
</evidence>
<dbReference type="Proteomes" id="UP000504638">
    <property type="component" value="Unplaced"/>
</dbReference>
<reference evidence="17" key="3">
    <citation type="submission" date="2025-04" db="UniProtKB">
        <authorList>
            <consortium name="RefSeq"/>
        </authorList>
    </citation>
    <scope>IDENTIFICATION</scope>
    <source>
        <strain evidence="17">CBS 781.70</strain>
    </source>
</reference>
<dbReference type="InterPro" id="IPR012341">
    <property type="entry name" value="6hp_glycosidase-like_sf"/>
</dbReference>
<accession>A0A6G1G5F2</accession>
<evidence type="ECO:0000256" key="10">
    <source>
        <dbReference type="ARBA" id="ARBA00048605"/>
    </source>
</evidence>
<evidence type="ECO:0000256" key="1">
    <source>
        <dbReference type="ARBA" id="ARBA00001913"/>
    </source>
</evidence>
<proteinExistence type="inferred from homology"/>
<dbReference type="EMBL" id="ML975155">
    <property type="protein sequence ID" value="KAF1813171.1"/>
    <property type="molecule type" value="Genomic_DNA"/>
</dbReference>
<dbReference type="InterPro" id="IPR036026">
    <property type="entry name" value="Seven-hairpin_glycosidases"/>
</dbReference>
<evidence type="ECO:0000256" key="3">
    <source>
        <dbReference type="ARBA" id="ARBA00007658"/>
    </source>
</evidence>
<dbReference type="SUPFAM" id="SSF48225">
    <property type="entry name" value="Seven-hairpin glycosidases"/>
    <property type="match status" value="1"/>
</dbReference>
<keyword evidence="8 14" id="KW-0326">Glycosidase</keyword>
<evidence type="ECO:0000256" key="9">
    <source>
        <dbReference type="ARBA" id="ARBA00047669"/>
    </source>
</evidence>
<dbReference type="PANTHER" id="PTHR11742:SF101">
    <property type="entry name" value="MANNOSYL-OLIGOSACCHARIDE ALPHA-1,2-MANNOSIDASE 1B"/>
    <property type="match status" value="1"/>
</dbReference>
<feature type="disulfide bond" evidence="13">
    <location>
        <begin position="306"/>
        <end position="335"/>
    </location>
</feature>
<dbReference type="GO" id="GO:0005509">
    <property type="term" value="F:calcium ion binding"/>
    <property type="evidence" value="ECO:0007669"/>
    <property type="project" value="InterPro"/>
</dbReference>
<keyword evidence="7" id="KW-0325">Glycoprotein</keyword>
<evidence type="ECO:0000256" key="2">
    <source>
        <dbReference type="ARBA" id="ARBA00004922"/>
    </source>
</evidence>
<reference evidence="17" key="2">
    <citation type="submission" date="2020-04" db="EMBL/GenBank/DDBJ databases">
        <authorList>
            <consortium name="NCBI Genome Project"/>
        </authorList>
    </citation>
    <scope>NUCLEOTIDE SEQUENCE</scope>
    <source>
        <strain evidence="17">CBS 781.70</strain>
    </source>
</reference>
<feature type="active site" description="Proton donor" evidence="11">
    <location>
        <position position="96"/>
    </location>
</feature>
<keyword evidence="6 13" id="KW-1015">Disulfide bond</keyword>
<feature type="active site" evidence="11">
    <location>
        <position position="241"/>
    </location>
</feature>
<evidence type="ECO:0000313" key="16">
    <source>
        <dbReference type="Proteomes" id="UP000504638"/>
    </source>
</evidence>
<dbReference type="GO" id="GO:0016020">
    <property type="term" value="C:membrane"/>
    <property type="evidence" value="ECO:0007669"/>
    <property type="project" value="InterPro"/>
</dbReference>
<dbReference type="OrthoDB" id="8118055at2759"/>
<evidence type="ECO:0000256" key="5">
    <source>
        <dbReference type="ARBA" id="ARBA00022801"/>
    </source>
</evidence>
<dbReference type="GO" id="GO:0036503">
    <property type="term" value="P:ERAD pathway"/>
    <property type="evidence" value="ECO:0007669"/>
    <property type="project" value="UniProtKB-ARBA"/>
</dbReference>
<dbReference type="AlphaFoldDB" id="A0A6G1G5F2"/>
<comment type="pathway">
    <text evidence="2">Protein modification; protein glycosylation.</text>
</comment>
<evidence type="ECO:0000256" key="4">
    <source>
        <dbReference type="ARBA" id="ARBA00022729"/>
    </source>
</evidence>